<protein>
    <submittedName>
        <fullName evidence="2">Uncharacterized protein</fullName>
    </submittedName>
</protein>
<gene>
    <name evidence="2" type="ORF">FOC1_g10000973</name>
</gene>
<evidence type="ECO:0000313" key="2">
    <source>
        <dbReference type="EMBL" id="ENH75989.1"/>
    </source>
</evidence>
<feature type="compositionally biased region" description="Pro residues" evidence="1">
    <location>
        <begin position="203"/>
        <end position="218"/>
    </location>
</feature>
<evidence type="ECO:0000313" key="3">
    <source>
        <dbReference type="Proteomes" id="UP000016928"/>
    </source>
</evidence>
<dbReference type="AlphaFoldDB" id="N4ULA3"/>
<dbReference type="Proteomes" id="UP000016928">
    <property type="component" value="Unassembled WGS sequence"/>
</dbReference>
<feature type="region of interest" description="Disordered" evidence="1">
    <location>
        <begin position="198"/>
        <end position="249"/>
    </location>
</feature>
<organism evidence="2 3">
    <name type="scientific">Fusarium oxysporum f. sp. cubense (strain race 1)</name>
    <name type="common">Panama disease fungus</name>
    <dbReference type="NCBI Taxonomy" id="1229664"/>
    <lineage>
        <taxon>Eukaryota</taxon>
        <taxon>Fungi</taxon>
        <taxon>Dikarya</taxon>
        <taxon>Ascomycota</taxon>
        <taxon>Pezizomycotina</taxon>
        <taxon>Sordariomycetes</taxon>
        <taxon>Hypocreomycetidae</taxon>
        <taxon>Hypocreales</taxon>
        <taxon>Nectriaceae</taxon>
        <taxon>Fusarium</taxon>
        <taxon>Fusarium oxysporum species complex</taxon>
    </lineage>
</organism>
<dbReference type="EMBL" id="KB729935">
    <property type="protein sequence ID" value="ENH75989.1"/>
    <property type="molecule type" value="Genomic_DNA"/>
</dbReference>
<dbReference type="STRING" id="1229664.N4ULA3"/>
<dbReference type="PANTHER" id="PTHR28037:SF1">
    <property type="entry name" value="ALCOHOL O-ACETYLTRANSFERASE 1-RELATED"/>
    <property type="match status" value="1"/>
</dbReference>
<reference evidence="3" key="2">
    <citation type="journal article" date="2014" name="PLoS ONE">
        <title>Genome and Transcriptome Analysis of the Fungal Pathogen Fusarium oxysporum f. sp. cubense Causing Banana Vascular Wilt Disease.</title>
        <authorList>
            <person name="Guo L."/>
            <person name="Han L."/>
            <person name="Yang L."/>
            <person name="Zeng H."/>
            <person name="Fan D."/>
            <person name="Zhu Y."/>
            <person name="Feng Y."/>
            <person name="Wang G."/>
            <person name="Peng C."/>
            <person name="Jiang X."/>
            <person name="Zhou D."/>
            <person name="Ni P."/>
            <person name="Liang C."/>
            <person name="Liu L."/>
            <person name="Wang J."/>
            <person name="Mao C."/>
            <person name="Fang X."/>
            <person name="Peng M."/>
            <person name="Huang J."/>
        </authorList>
    </citation>
    <scope>NUCLEOTIDE SEQUENCE [LARGE SCALE GENOMIC DNA]</scope>
    <source>
        <strain evidence="3">race 1</strain>
    </source>
</reference>
<sequence length="571" mass="63572">MLQSESPPSSESDSRRHARSPSPSCESRSRKRQRQSRQASFSPPILASRPRSASSTGTSVGRYYGAGDGDAIENLFASYPRIFTTAPQPHGSQGLHEPLWELRFDHEIYLSNDFPSRGGRPQRVRIPIPGPETDILPSYFPPQSPQEQSSPARAEFQSALELVQEVIGTDRRLTLELAQSYERVRQWRERWGWSPLSSDALESPPPYSPPREPSSRPPSPEEIRSSSPRISSSPALDAIPNPPIPGNPFPTVETLLDSVNAFAKANGFGFAKHNGRSYKGRLDRIDLNSHVEWKTVPESEDYDRVRQDTLELQVNNNYTHLEARPQWRSVILRSAESKFIDIVAAWDHTASDGKGERFFHDSLLACLNSDSVDKETVILKNRSFEVPIMALTPALHRLIKFYMFTQARRDLNSSSKPSNSSYKATWAPIQPKPCITRFALITVGKDALQPVLEACRQYQTILRKNRTPALEVSNLGVMEVKEGSEGEEAAERCGWEVDRAIFIQAAAISGPALTLSVVSVKGKALTMTCCWQVGVVEEDLARGFSEDIGTWLNSLGNTGTFDIGRGEKPSE</sequence>
<dbReference type="OrthoDB" id="5147273at2759"/>
<feature type="compositionally biased region" description="Low complexity" evidence="1">
    <location>
        <begin position="225"/>
        <end position="234"/>
    </location>
</feature>
<dbReference type="PANTHER" id="PTHR28037">
    <property type="entry name" value="ALCOHOL O-ACETYLTRANSFERASE 1-RELATED"/>
    <property type="match status" value="1"/>
</dbReference>
<accession>N4ULA3</accession>
<dbReference type="VEuPathDB" id="FungiDB:FOC1_g10000973"/>
<name>N4ULA3_FUSC1</name>
<dbReference type="InterPro" id="IPR052058">
    <property type="entry name" value="Alcohol_O-acetyltransferase"/>
</dbReference>
<reference evidence="3" key="1">
    <citation type="submission" date="2012-09" db="EMBL/GenBank/DDBJ databases">
        <title>Genome sequencing and comparative transcriptomics of race 1 and race 4 of banana pathogen: Fusarium oxysporum f. sp. cubense.</title>
        <authorList>
            <person name="Fang X."/>
            <person name="Huang J."/>
        </authorList>
    </citation>
    <scope>NUCLEOTIDE SEQUENCE [LARGE SCALE GENOMIC DNA]</scope>
    <source>
        <strain evidence="3">race 1</strain>
    </source>
</reference>
<proteinExistence type="predicted"/>
<feature type="region of interest" description="Disordered" evidence="1">
    <location>
        <begin position="1"/>
        <end position="66"/>
    </location>
</feature>
<dbReference type="HOGENOM" id="CLU_477368_0_0_1"/>
<evidence type="ECO:0000256" key="1">
    <source>
        <dbReference type="SAM" id="MobiDB-lite"/>
    </source>
</evidence>
<feature type="compositionally biased region" description="Low complexity" evidence="1">
    <location>
        <begin position="1"/>
        <end position="11"/>
    </location>
</feature>